<dbReference type="EMBL" id="CACRXK020011125">
    <property type="protein sequence ID" value="CAB4020784.1"/>
    <property type="molecule type" value="Genomic_DNA"/>
</dbReference>
<dbReference type="AlphaFoldDB" id="A0A6S7INL9"/>
<evidence type="ECO:0000313" key="2">
    <source>
        <dbReference type="Proteomes" id="UP001152795"/>
    </source>
</evidence>
<dbReference type="Gene3D" id="3.90.215.10">
    <property type="entry name" value="Gamma Fibrinogen, chain A, domain 1"/>
    <property type="match status" value="1"/>
</dbReference>
<evidence type="ECO:0000313" key="1">
    <source>
        <dbReference type="EMBL" id="CAB4020784.1"/>
    </source>
</evidence>
<dbReference type="InterPro" id="IPR014716">
    <property type="entry name" value="Fibrinogen_a/b/g_C_1"/>
</dbReference>
<dbReference type="NCBIfam" id="NF040941">
    <property type="entry name" value="GGGWT_bact"/>
    <property type="match status" value="1"/>
</dbReference>
<reference evidence="1" key="1">
    <citation type="submission" date="2020-04" db="EMBL/GenBank/DDBJ databases">
        <authorList>
            <person name="Alioto T."/>
            <person name="Alioto T."/>
            <person name="Gomez Garrido J."/>
        </authorList>
    </citation>
    <scope>NUCLEOTIDE SEQUENCE</scope>
    <source>
        <strain evidence="1">A484AB</strain>
    </source>
</reference>
<dbReference type="InterPro" id="IPR036056">
    <property type="entry name" value="Fibrinogen-like_C"/>
</dbReference>
<organism evidence="1 2">
    <name type="scientific">Paramuricea clavata</name>
    <name type="common">Red gorgonian</name>
    <name type="synonym">Violescent sea-whip</name>
    <dbReference type="NCBI Taxonomy" id="317549"/>
    <lineage>
        <taxon>Eukaryota</taxon>
        <taxon>Metazoa</taxon>
        <taxon>Cnidaria</taxon>
        <taxon>Anthozoa</taxon>
        <taxon>Octocorallia</taxon>
        <taxon>Malacalcyonacea</taxon>
        <taxon>Plexauridae</taxon>
        <taxon>Paramuricea</taxon>
    </lineage>
</organism>
<proteinExistence type="predicted"/>
<name>A0A6S7INL9_PARCT</name>
<sequence>RISALSSNDPGVCDLRTHGKEILVKDRTDEEIILICVKDKFVYRWKTTDGSKNTVGEFFDPGLNCSDILNKLEDAKDGFYWITLERLNPIKVFCDMTTDGGGFMLIGRNNNSITWTVPSNNMTVEPYGEPHWSSSLGDAPILDFRVQLATREDFKATKAHWSYRLQSKRPLKNLMMNTAGCDQRSAGIGDIAYVKDLLTESIVTTKLRCSKFGFAYHNSVKLGRVPHKMNSCLQKSCPWGFAFHDFAPQQVDFFGGFSFSTTKSISGMKYKSTASVGCDNGYCCGCYGPLGGRKEYCAGNCKAINGGTVTKHVFTWFWVRSSLPKRLWKKCMDYQLKRDDGKLISYKLVGHSVMPVEGRCNKASTLLHDGIVVVPDFSAAQKVPEIDGLLEYRKDKQELYIRSNNTWNVLAPENKILQETNEKNKLNLDKIKELEQNLDNEKTIKDAKHHGQA</sequence>
<dbReference type="InterPro" id="IPR002181">
    <property type="entry name" value="Fibrinogen_a/b/g_C_dom"/>
</dbReference>
<dbReference type="Proteomes" id="UP001152795">
    <property type="component" value="Unassembled WGS sequence"/>
</dbReference>
<accession>A0A6S7INL9</accession>
<comment type="caution">
    <text evidence="1">The sequence shown here is derived from an EMBL/GenBank/DDBJ whole genome shotgun (WGS) entry which is preliminary data.</text>
</comment>
<keyword evidence="2" id="KW-1185">Reference proteome</keyword>
<protein>
    <submittedName>
        <fullName evidence="1">Uncharacterized protein</fullName>
    </submittedName>
</protein>
<dbReference type="PROSITE" id="PS51406">
    <property type="entry name" value="FIBRINOGEN_C_2"/>
    <property type="match status" value="1"/>
</dbReference>
<gene>
    <name evidence="1" type="ORF">PACLA_8A005936</name>
</gene>
<dbReference type="CDD" id="cd00035">
    <property type="entry name" value="ChtBD1"/>
    <property type="match status" value="1"/>
</dbReference>
<feature type="non-terminal residue" evidence="1">
    <location>
        <position position="1"/>
    </location>
</feature>
<dbReference type="SUPFAM" id="SSF56496">
    <property type="entry name" value="Fibrinogen C-terminal domain-like"/>
    <property type="match status" value="1"/>
</dbReference>
<dbReference type="Pfam" id="PF00147">
    <property type="entry name" value="Fibrinogen_C"/>
    <property type="match status" value="1"/>
</dbReference>
<dbReference type="OrthoDB" id="5971203at2759"/>